<accession>A0A915IY37</accession>
<evidence type="ECO:0000313" key="1">
    <source>
        <dbReference type="Proteomes" id="UP000887565"/>
    </source>
</evidence>
<sequence length="54" mass="5616">MAITCYSALSPTITSVTVTCPTACISAEQSVINTQISPSNLPTFSKNSAVMATY</sequence>
<proteinExistence type="predicted"/>
<organism evidence="1 2">
    <name type="scientific">Romanomermis culicivorax</name>
    <name type="common">Nematode worm</name>
    <dbReference type="NCBI Taxonomy" id="13658"/>
    <lineage>
        <taxon>Eukaryota</taxon>
        <taxon>Metazoa</taxon>
        <taxon>Ecdysozoa</taxon>
        <taxon>Nematoda</taxon>
        <taxon>Enoplea</taxon>
        <taxon>Dorylaimia</taxon>
        <taxon>Mermithida</taxon>
        <taxon>Mermithoidea</taxon>
        <taxon>Mermithidae</taxon>
        <taxon>Romanomermis</taxon>
    </lineage>
</organism>
<dbReference type="Proteomes" id="UP000887565">
    <property type="component" value="Unplaced"/>
</dbReference>
<keyword evidence="1" id="KW-1185">Reference proteome</keyword>
<name>A0A915IY37_ROMCU</name>
<dbReference type="WBParaSite" id="nRc.2.0.1.t19116-RA">
    <property type="protein sequence ID" value="nRc.2.0.1.t19116-RA"/>
    <property type="gene ID" value="nRc.2.0.1.g19116"/>
</dbReference>
<protein>
    <submittedName>
        <fullName evidence="2">Uncharacterized protein</fullName>
    </submittedName>
</protein>
<evidence type="ECO:0000313" key="2">
    <source>
        <dbReference type="WBParaSite" id="nRc.2.0.1.t19116-RA"/>
    </source>
</evidence>
<dbReference type="AlphaFoldDB" id="A0A915IY37"/>
<reference evidence="2" key="1">
    <citation type="submission" date="2022-11" db="UniProtKB">
        <authorList>
            <consortium name="WormBaseParasite"/>
        </authorList>
    </citation>
    <scope>IDENTIFICATION</scope>
</reference>